<dbReference type="GO" id="GO:0046983">
    <property type="term" value="F:protein dimerization activity"/>
    <property type="evidence" value="ECO:0007669"/>
    <property type="project" value="InterPro"/>
</dbReference>
<reference evidence="1 2" key="1">
    <citation type="submission" date="2021-02" db="EMBL/GenBank/DDBJ databases">
        <title>Alicyclobacillus curvatus sp. nov. and Alicyclobacillus mengziensis sp. nov., two acidophilic bacteria isolated from acid mine drainage.</title>
        <authorList>
            <person name="Huang Y."/>
        </authorList>
    </citation>
    <scope>NUCLEOTIDE SEQUENCE [LARGE SCALE GENOMIC DNA]</scope>
    <source>
        <strain evidence="1 2">S30H14</strain>
    </source>
</reference>
<dbReference type="GO" id="GO:0043937">
    <property type="term" value="P:regulation of sporulation"/>
    <property type="evidence" value="ECO:0007669"/>
    <property type="project" value="InterPro"/>
</dbReference>
<accession>A0A9X7W0I9</accession>
<evidence type="ECO:0000313" key="1">
    <source>
        <dbReference type="EMBL" id="QSO48399.1"/>
    </source>
</evidence>
<protein>
    <submittedName>
        <fullName evidence="1">Spo0E family sporulation regulatory protein-aspartic acid phosphatase</fullName>
    </submittedName>
</protein>
<dbReference type="InterPro" id="IPR037208">
    <property type="entry name" value="Spo0E-like_sf"/>
</dbReference>
<dbReference type="InterPro" id="IPR018540">
    <property type="entry name" value="Spo0E-like"/>
</dbReference>
<dbReference type="InterPro" id="IPR036638">
    <property type="entry name" value="HLH_DNA-bd_sf"/>
</dbReference>
<organism evidence="1 2">
    <name type="scientific">Alicyclobacillus mengziensis</name>
    <dbReference type="NCBI Taxonomy" id="2931921"/>
    <lineage>
        <taxon>Bacteria</taxon>
        <taxon>Bacillati</taxon>
        <taxon>Bacillota</taxon>
        <taxon>Bacilli</taxon>
        <taxon>Bacillales</taxon>
        <taxon>Alicyclobacillaceae</taxon>
        <taxon>Alicyclobacillus</taxon>
    </lineage>
</organism>
<dbReference type="Gene3D" id="4.10.280.10">
    <property type="entry name" value="Helix-loop-helix DNA-binding domain"/>
    <property type="match status" value="1"/>
</dbReference>
<proteinExistence type="predicted"/>
<gene>
    <name evidence="1" type="ORF">JZ786_05270</name>
</gene>
<name>A0A9X7W0I9_9BACL</name>
<dbReference type="EMBL" id="CP071182">
    <property type="protein sequence ID" value="QSO48399.1"/>
    <property type="molecule type" value="Genomic_DNA"/>
</dbReference>
<sequence>MSECISIVEYLRDKMVHKTEMRGELANPDVVCISQRLDLFILQSQKQRMADGDNGLKGQVVYDMESSVQLARG</sequence>
<dbReference type="SUPFAM" id="SSF140500">
    <property type="entry name" value="BAS1536-like"/>
    <property type="match status" value="1"/>
</dbReference>
<evidence type="ECO:0000313" key="2">
    <source>
        <dbReference type="Proteomes" id="UP000663505"/>
    </source>
</evidence>
<dbReference type="Proteomes" id="UP000663505">
    <property type="component" value="Chromosome"/>
</dbReference>
<dbReference type="AlphaFoldDB" id="A0A9X7W0I9"/>
<dbReference type="Pfam" id="PF09388">
    <property type="entry name" value="SpoOE-like"/>
    <property type="match status" value="1"/>
</dbReference>
<dbReference type="RefSeq" id="WP_206657734.1">
    <property type="nucleotide sequence ID" value="NZ_CP071182.1"/>
</dbReference>
<dbReference type="KEGG" id="afx:JZ786_05270"/>
<keyword evidence="2" id="KW-1185">Reference proteome</keyword>